<dbReference type="PROSITE" id="PS50893">
    <property type="entry name" value="ABC_TRANSPORTER_2"/>
    <property type="match status" value="1"/>
</dbReference>
<evidence type="ECO:0000313" key="5">
    <source>
        <dbReference type="Proteomes" id="UP000242432"/>
    </source>
</evidence>
<protein>
    <submittedName>
        <fullName evidence="4">Fe-S cluster assembly ATP-binding protein</fullName>
    </submittedName>
</protein>
<dbReference type="Gene3D" id="3.40.50.300">
    <property type="entry name" value="P-loop containing nucleotide triphosphate hydrolases"/>
    <property type="match status" value="1"/>
</dbReference>
<organism evidence="4 5">
    <name type="scientific">Succinivibrio dextrinosolvens DSM 3072</name>
    <dbReference type="NCBI Taxonomy" id="1123324"/>
    <lineage>
        <taxon>Bacteria</taxon>
        <taxon>Pseudomonadati</taxon>
        <taxon>Pseudomonadota</taxon>
        <taxon>Gammaproteobacteria</taxon>
        <taxon>Aeromonadales</taxon>
        <taxon>Succinivibrionaceae</taxon>
        <taxon>Succinivibrio</taxon>
    </lineage>
</organism>
<dbReference type="EMBL" id="FUXX01000012">
    <property type="protein sequence ID" value="SKA60798.1"/>
    <property type="molecule type" value="Genomic_DNA"/>
</dbReference>
<dbReference type="Proteomes" id="UP000242432">
    <property type="component" value="Unassembled WGS sequence"/>
</dbReference>
<dbReference type="InterPro" id="IPR050334">
    <property type="entry name" value="Molybdenum_import_ModC"/>
</dbReference>
<evidence type="ECO:0000313" key="4">
    <source>
        <dbReference type="EMBL" id="SKA60798.1"/>
    </source>
</evidence>
<proteinExistence type="predicted"/>
<dbReference type="InterPro" id="IPR027417">
    <property type="entry name" value="P-loop_NTPase"/>
</dbReference>
<dbReference type="GO" id="GO:0005524">
    <property type="term" value="F:ATP binding"/>
    <property type="evidence" value="ECO:0007669"/>
    <property type="project" value="UniProtKB-KW"/>
</dbReference>
<dbReference type="SMART" id="SM00382">
    <property type="entry name" value="AAA"/>
    <property type="match status" value="1"/>
</dbReference>
<keyword evidence="2 4" id="KW-0067">ATP-binding</keyword>
<dbReference type="AlphaFoldDB" id="A0A1T4V754"/>
<evidence type="ECO:0000256" key="2">
    <source>
        <dbReference type="ARBA" id="ARBA00022840"/>
    </source>
</evidence>
<keyword evidence="5" id="KW-1185">Reference proteome</keyword>
<dbReference type="InterPro" id="IPR003439">
    <property type="entry name" value="ABC_transporter-like_ATP-bd"/>
</dbReference>
<dbReference type="RefSeq" id="WP_078928475.1">
    <property type="nucleotide sequence ID" value="NZ_FUXX01000012.1"/>
</dbReference>
<dbReference type="GO" id="GO:0016887">
    <property type="term" value="F:ATP hydrolysis activity"/>
    <property type="evidence" value="ECO:0007669"/>
    <property type="project" value="InterPro"/>
</dbReference>
<dbReference type="InterPro" id="IPR003593">
    <property type="entry name" value="AAA+_ATPase"/>
</dbReference>
<sequence>MLELRDISFKVNDENGEKQILRNLNFTVEPDKLTVITGPNGSGKSTLAKIIMGIENPCSGQIIYKGQDITSMSITERARLGIGFSFQQPVKIKGMTVYGLLNIAAGRKGLTREQACGYLCEVGLCVDSYLDRELDSSLSGGELKRIEIASILAKAPKLALFDEPEAGIDLWSFQKLTGLFSTMRNNLKGGAMLIISHQERIMNIADNIAILSNGVIENYGSRKEILPGIIGTSQAEACPNQEIMSGELGAISWKMR</sequence>
<accession>A0A1T4V754</accession>
<evidence type="ECO:0000259" key="3">
    <source>
        <dbReference type="PROSITE" id="PS50893"/>
    </source>
</evidence>
<dbReference type="Pfam" id="PF00005">
    <property type="entry name" value="ABC_tran"/>
    <property type="match status" value="1"/>
</dbReference>
<dbReference type="InterPro" id="IPR017871">
    <property type="entry name" value="ABC_transporter-like_CS"/>
</dbReference>
<dbReference type="SUPFAM" id="SSF52540">
    <property type="entry name" value="P-loop containing nucleoside triphosphate hydrolases"/>
    <property type="match status" value="1"/>
</dbReference>
<reference evidence="5" key="1">
    <citation type="submission" date="2017-02" db="EMBL/GenBank/DDBJ databases">
        <authorList>
            <person name="Varghese N."/>
            <person name="Submissions S."/>
        </authorList>
    </citation>
    <scope>NUCLEOTIDE SEQUENCE [LARGE SCALE GENOMIC DNA]</scope>
    <source>
        <strain evidence="5">DSM 3072</strain>
    </source>
</reference>
<feature type="domain" description="ABC transporter" evidence="3">
    <location>
        <begin position="2"/>
        <end position="238"/>
    </location>
</feature>
<dbReference type="PANTHER" id="PTHR43514">
    <property type="entry name" value="ABC TRANSPORTER I FAMILY MEMBER 10"/>
    <property type="match status" value="1"/>
</dbReference>
<keyword evidence="1" id="KW-0547">Nucleotide-binding</keyword>
<gene>
    <name evidence="4" type="ORF">SAMN02745213_00954</name>
</gene>
<dbReference type="PROSITE" id="PS00211">
    <property type="entry name" value="ABC_TRANSPORTER_1"/>
    <property type="match status" value="1"/>
</dbReference>
<name>A0A1T4V754_9GAMM</name>
<evidence type="ECO:0000256" key="1">
    <source>
        <dbReference type="ARBA" id="ARBA00022741"/>
    </source>
</evidence>
<dbReference type="PANTHER" id="PTHR43514:SF11">
    <property type="entry name" value="ABC TRANSPORTER RELATED"/>
    <property type="match status" value="1"/>
</dbReference>